<proteinExistence type="inferred from homology"/>
<evidence type="ECO:0000256" key="5">
    <source>
        <dbReference type="RuleBase" id="RU003322"/>
    </source>
</evidence>
<evidence type="ECO:0000313" key="7">
    <source>
        <dbReference type="Proteomes" id="UP000265515"/>
    </source>
</evidence>
<dbReference type="SUPFAM" id="SSF53067">
    <property type="entry name" value="Actin-like ATPase domain"/>
    <property type="match status" value="2"/>
</dbReference>
<dbReference type="Pfam" id="PF00012">
    <property type="entry name" value="HSP70"/>
    <property type="match status" value="1"/>
</dbReference>
<dbReference type="Gramene" id="GBG85356">
    <property type="protein sequence ID" value="GBG85356"/>
    <property type="gene ID" value="CBR_g39999"/>
</dbReference>
<dbReference type="PANTHER" id="PTHR19375">
    <property type="entry name" value="HEAT SHOCK PROTEIN 70KDA"/>
    <property type="match status" value="1"/>
</dbReference>
<protein>
    <submittedName>
        <fullName evidence="6">Uncharacterized protein</fullName>
    </submittedName>
</protein>
<dbReference type="PROSITE" id="PS01036">
    <property type="entry name" value="HSP70_3"/>
    <property type="match status" value="1"/>
</dbReference>
<evidence type="ECO:0000256" key="2">
    <source>
        <dbReference type="ARBA" id="ARBA00007381"/>
    </source>
</evidence>
<keyword evidence="4 5" id="KW-0067">ATP-binding</keyword>
<dbReference type="CDD" id="cd24028">
    <property type="entry name" value="ASKHA_NBD_HSP70_HSPA1-like"/>
    <property type="match status" value="1"/>
</dbReference>
<dbReference type="FunFam" id="3.30.420.40:FF:000545">
    <property type="entry name" value="Endoplasmic reticulum chaperone BiP"/>
    <property type="match status" value="1"/>
</dbReference>
<evidence type="ECO:0000256" key="1">
    <source>
        <dbReference type="ARBA" id="ARBA00004319"/>
    </source>
</evidence>
<sequence>MFGRRRPSQCIFEVKRLMGRSFLDPKVSQLKYMWPFELVAAPSGGVLIRVPGAPDKELFEPEEISAQLLKEMKRIAENFLGGVTIKHAVITVPAYFNDSQREATKKAGTLAGLEVLRLMNEPTAAAVAYGHQRLIGGACAGKKIMVFDLGGGTFDVSIIAVKEGTKADCDFEVRAVEGESHLGGADFDNALINLVEAEYERQTKQIILQDLQAREMLREAVIAAKHSLSFEDDADIELKIRGVEFSMSIERAKFESLNEERFQKCIAVVEKALRGAGMRSSDISEVILAGGSTRIPKLKELLTRFFDGRRPLQTVQPDEVVAYGAAVQAGLLAPGLRNDDRPAITVTEITSLSIGVNCSLDVMSVIIPKGSRVPANGSTSFFCGRDFQSSMLFKLYEGERALCRHNRYFGEFLQEGFIPSQANGKTVTKVELEVNCDGIVCATAEATANHVDVGSKVGFRGVLRKDGALAAAVPNEPQEDWEATDKALRAAYESRKDLKLLAWKIRENLFRKMSEAQKAKVNEVLKWLDSEDHLAAQSAYDAKLADLTRLKNEIRTPRWRGASKN</sequence>
<dbReference type="InterPro" id="IPR043129">
    <property type="entry name" value="ATPase_NBD"/>
</dbReference>
<reference evidence="6 7" key="1">
    <citation type="journal article" date="2018" name="Cell">
        <title>The Chara Genome: Secondary Complexity and Implications for Plant Terrestrialization.</title>
        <authorList>
            <person name="Nishiyama T."/>
            <person name="Sakayama H."/>
            <person name="Vries J.D."/>
            <person name="Buschmann H."/>
            <person name="Saint-Marcoux D."/>
            <person name="Ullrich K.K."/>
            <person name="Haas F.B."/>
            <person name="Vanderstraeten L."/>
            <person name="Becker D."/>
            <person name="Lang D."/>
            <person name="Vosolsobe S."/>
            <person name="Rombauts S."/>
            <person name="Wilhelmsson P.K.I."/>
            <person name="Janitza P."/>
            <person name="Kern R."/>
            <person name="Heyl A."/>
            <person name="Rumpler F."/>
            <person name="Villalobos L.I.A.C."/>
            <person name="Clay J.M."/>
            <person name="Skokan R."/>
            <person name="Toyoda A."/>
            <person name="Suzuki Y."/>
            <person name="Kagoshima H."/>
            <person name="Schijlen E."/>
            <person name="Tajeshwar N."/>
            <person name="Catarino B."/>
            <person name="Hetherington A.J."/>
            <person name="Saltykova A."/>
            <person name="Bonnot C."/>
            <person name="Breuninger H."/>
            <person name="Symeonidi A."/>
            <person name="Radhakrishnan G.V."/>
            <person name="Van Nieuwerburgh F."/>
            <person name="Deforce D."/>
            <person name="Chang C."/>
            <person name="Karol K.G."/>
            <person name="Hedrich R."/>
            <person name="Ulvskov P."/>
            <person name="Glockner G."/>
            <person name="Delwiche C.F."/>
            <person name="Petrasek J."/>
            <person name="Van de Peer Y."/>
            <person name="Friml J."/>
            <person name="Beilby M."/>
            <person name="Dolan L."/>
            <person name="Kohara Y."/>
            <person name="Sugano S."/>
            <person name="Fujiyama A."/>
            <person name="Delaux P.-M."/>
            <person name="Quint M."/>
            <person name="TheiBen G."/>
            <person name="Hagemann M."/>
            <person name="Harholt J."/>
            <person name="Dunand C."/>
            <person name="Zachgo S."/>
            <person name="Langdale J."/>
            <person name="Maumus F."/>
            <person name="Straeten D.V.D."/>
            <person name="Gould S.B."/>
            <person name="Rensing S.A."/>
        </authorList>
    </citation>
    <scope>NUCLEOTIDE SEQUENCE [LARGE SCALE GENOMIC DNA]</scope>
    <source>
        <strain evidence="6 7">S276</strain>
    </source>
</reference>
<dbReference type="Gene3D" id="3.30.420.40">
    <property type="match status" value="2"/>
</dbReference>
<dbReference type="InterPro" id="IPR013126">
    <property type="entry name" value="Hsp_70_fam"/>
</dbReference>
<keyword evidence="3 5" id="KW-0547">Nucleotide-binding</keyword>
<dbReference type="STRING" id="69332.A0A388LSQ1"/>
<name>A0A388LSQ1_CHABU</name>
<organism evidence="6 7">
    <name type="scientific">Chara braunii</name>
    <name type="common">Braun's stonewort</name>
    <dbReference type="NCBI Taxonomy" id="69332"/>
    <lineage>
        <taxon>Eukaryota</taxon>
        <taxon>Viridiplantae</taxon>
        <taxon>Streptophyta</taxon>
        <taxon>Charophyceae</taxon>
        <taxon>Charales</taxon>
        <taxon>Characeae</taxon>
        <taxon>Chara</taxon>
    </lineage>
</organism>
<gene>
    <name evidence="6" type="ORF">CBR_g39999</name>
</gene>
<dbReference type="FunFam" id="3.30.30.30:FF:000005">
    <property type="entry name" value="Heat shock protein ssb1"/>
    <property type="match status" value="1"/>
</dbReference>
<dbReference type="EMBL" id="BFEA01000515">
    <property type="protein sequence ID" value="GBG85356.1"/>
    <property type="molecule type" value="Genomic_DNA"/>
</dbReference>
<dbReference type="Gene3D" id="2.60.34.10">
    <property type="entry name" value="Substrate Binding Domain Of DNAk, Chain A, domain 1"/>
    <property type="match status" value="1"/>
</dbReference>
<dbReference type="GO" id="GO:0140662">
    <property type="term" value="F:ATP-dependent protein folding chaperone"/>
    <property type="evidence" value="ECO:0007669"/>
    <property type="project" value="InterPro"/>
</dbReference>
<dbReference type="GO" id="GO:0005788">
    <property type="term" value="C:endoplasmic reticulum lumen"/>
    <property type="evidence" value="ECO:0007669"/>
    <property type="project" value="UniProtKB-SubCell"/>
</dbReference>
<dbReference type="PROSITE" id="PS00329">
    <property type="entry name" value="HSP70_2"/>
    <property type="match status" value="1"/>
</dbReference>
<dbReference type="InterPro" id="IPR029047">
    <property type="entry name" value="HSP70_peptide-bd_sf"/>
</dbReference>
<evidence type="ECO:0000313" key="6">
    <source>
        <dbReference type="EMBL" id="GBG85356.1"/>
    </source>
</evidence>
<dbReference type="PRINTS" id="PR00301">
    <property type="entry name" value="HEATSHOCK70"/>
</dbReference>
<evidence type="ECO:0000256" key="4">
    <source>
        <dbReference type="ARBA" id="ARBA00022840"/>
    </source>
</evidence>
<dbReference type="Proteomes" id="UP000265515">
    <property type="component" value="Unassembled WGS sequence"/>
</dbReference>
<comment type="similarity">
    <text evidence="2 5">Belongs to the heat shock protein 70 family.</text>
</comment>
<evidence type="ECO:0000256" key="3">
    <source>
        <dbReference type="ARBA" id="ARBA00022741"/>
    </source>
</evidence>
<comment type="caution">
    <text evidence="6">The sequence shown here is derived from an EMBL/GenBank/DDBJ whole genome shotgun (WGS) entry which is preliminary data.</text>
</comment>
<dbReference type="GO" id="GO:0005524">
    <property type="term" value="F:ATP binding"/>
    <property type="evidence" value="ECO:0007669"/>
    <property type="project" value="UniProtKB-KW"/>
</dbReference>
<accession>A0A388LSQ1</accession>
<dbReference type="SUPFAM" id="SSF100920">
    <property type="entry name" value="Heat shock protein 70kD (HSP70), peptide-binding domain"/>
    <property type="match status" value="1"/>
</dbReference>
<dbReference type="Gene3D" id="3.90.640.10">
    <property type="entry name" value="Actin, Chain A, domain 4"/>
    <property type="match status" value="1"/>
</dbReference>
<dbReference type="FunFam" id="3.90.640.10:FF:000003">
    <property type="entry name" value="Molecular chaperone DnaK"/>
    <property type="match status" value="1"/>
</dbReference>
<dbReference type="AlphaFoldDB" id="A0A388LSQ1"/>
<dbReference type="Gene3D" id="3.30.30.30">
    <property type="match status" value="1"/>
</dbReference>
<comment type="subcellular location">
    <subcellularLocation>
        <location evidence="1">Endoplasmic reticulum lumen</location>
    </subcellularLocation>
</comment>
<dbReference type="InterPro" id="IPR018181">
    <property type="entry name" value="Heat_shock_70_CS"/>
</dbReference>
<keyword evidence="7" id="KW-1185">Reference proteome</keyword>